<dbReference type="InterPro" id="IPR050121">
    <property type="entry name" value="Cytochrome_P450_monoxygenase"/>
</dbReference>
<dbReference type="CDD" id="cd11060">
    <property type="entry name" value="CYP57A1-like"/>
    <property type="match status" value="1"/>
</dbReference>
<dbReference type="PRINTS" id="PR00463">
    <property type="entry name" value="EP450I"/>
</dbReference>
<evidence type="ECO:0000256" key="7">
    <source>
        <dbReference type="SAM" id="Phobius"/>
    </source>
</evidence>
<dbReference type="Gene3D" id="1.10.630.10">
    <property type="entry name" value="Cytochrome P450"/>
    <property type="match status" value="1"/>
</dbReference>
<protein>
    <submittedName>
        <fullName evidence="8">Cytochrome P450</fullName>
    </submittedName>
</protein>
<keyword evidence="7" id="KW-0812">Transmembrane</keyword>
<dbReference type="Proteomes" id="UP001610563">
    <property type="component" value="Unassembled WGS sequence"/>
</dbReference>
<evidence type="ECO:0000256" key="3">
    <source>
        <dbReference type="ARBA" id="ARBA00022723"/>
    </source>
</evidence>
<dbReference type="InterPro" id="IPR036396">
    <property type="entry name" value="Cyt_P450_sf"/>
</dbReference>
<gene>
    <name evidence="8" type="ORF">BJX66DRAFT_346247</name>
</gene>
<proteinExistence type="inferred from homology"/>
<keyword evidence="5 6" id="KW-0408">Iron</keyword>
<reference evidence="8 9" key="1">
    <citation type="submission" date="2024-07" db="EMBL/GenBank/DDBJ databases">
        <title>Section-level genome sequencing and comparative genomics of Aspergillus sections Usti and Cavernicolus.</title>
        <authorList>
            <consortium name="Lawrence Berkeley National Laboratory"/>
            <person name="Nybo J.L."/>
            <person name="Vesth T.C."/>
            <person name="Theobald S."/>
            <person name="Frisvad J.C."/>
            <person name="Larsen T.O."/>
            <person name="Kjaerboelling I."/>
            <person name="Rothschild-Mancinelli K."/>
            <person name="Lyhne E.K."/>
            <person name="Kogle M.E."/>
            <person name="Barry K."/>
            <person name="Clum A."/>
            <person name="Na H."/>
            <person name="Ledsgaard L."/>
            <person name="Lin J."/>
            <person name="Lipzen A."/>
            <person name="Kuo A."/>
            <person name="Riley R."/>
            <person name="Mondo S."/>
            <person name="Labutti K."/>
            <person name="Haridas S."/>
            <person name="Pangalinan J."/>
            <person name="Salamov A.A."/>
            <person name="Simmons B.A."/>
            <person name="Magnuson J.K."/>
            <person name="Chen J."/>
            <person name="Drula E."/>
            <person name="Henrissat B."/>
            <person name="Wiebenga A."/>
            <person name="Lubbers R.J."/>
            <person name="Gomes A.C."/>
            <person name="Makela M.R."/>
            <person name="Stajich J."/>
            <person name="Grigoriev I.V."/>
            <person name="Mortensen U.H."/>
            <person name="De Vries R.P."/>
            <person name="Baker S.E."/>
            <person name="Andersen M.R."/>
        </authorList>
    </citation>
    <scope>NUCLEOTIDE SEQUENCE [LARGE SCALE GENOMIC DNA]</scope>
    <source>
        <strain evidence="8 9">CBS 209.92</strain>
    </source>
</reference>
<evidence type="ECO:0000256" key="1">
    <source>
        <dbReference type="ARBA" id="ARBA00001971"/>
    </source>
</evidence>
<dbReference type="PRINTS" id="PR00385">
    <property type="entry name" value="P450"/>
</dbReference>
<keyword evidence="6" id="KW-0349">Heme</keyword>
<keyword evidence="3 6" id="KW-0479">Metal-binding</keyword>
<keyword evidence="7" id="KW-0472">Membrane</keyword>
<evidence type="ECO:0000256" key="5">
    <source>
        <dbReference type="ARBA" id="ARBA00023004"/>
    </source>
</evidence>
<dbReference type="PANTHER" id="PTHR24305:SF232">
    <property type="entry name" value="P450, PUTATIVE (EUROFUNG)-RELATED"/>
    <property type="match status" value="1"/>
</dbReference>
<evidence type="ECO:0000313" key="8">
    <source>
        <dbReference type="EMBL" id="KAL2799010.1"/>
    </source>
</evidence>
<sequence length="543" mass="61496">MIWDYIFGFASFPNLSALLVLSLAGWLLFNKYGRGLSHIKGPAVAGYTDLWRLWIVWQRRPEVALIALHKKYGRVVRIGPSAVSVSNPAAIKVIYGVKGRFVKSDFYPVQQTLANGRPLHSLFNTTDEKYHGKLRRGVANAYAMSTLVQFEPLVDSTIKAFLQQMDERYADKQGPEGVCDFGAWLQFFAFDVIDELTFSKRLGFVDEGRDVDGIIGDLEWLLDYVSVVGQLPIIDRFLLKNPLRLLLNRFGMLNSTSPVVAFARKRMGERQAKQPQTKPATPPPRRDFLSRFLEAHERDPDFFHHQRVLALTVANMFAGSDTTAITLRAIFYFLLRNPESMVKLVAELDGMEEDAHDQSHTQDPNPNYDPDPLVKWDNVRDLPYLTAVIKEALRCHPAAGLPLERVAPAGGITIGAVERDRDGDRDVRHWIPGGTIIGCSAWTVHLDEGVFGACPEQFRPERWIEASTEQQREMSSCLFSFGSGTRSCIGKNISLLEMYKLVPAVLGKYEIVLADKRADWKIHNAWFVKQSGFKVRLRTRRQK</sequence>
<comment type="similarity">
    <text evidence="2 6">Belongs to the cytochrome P450 family.</text>
</comment>
<dbReference type="PROSITE" id="PS00086">
    <property type="entry name" value="CYTOCHROME_P450"/>
    <property type="match status" value="1"/>
</dbReference>
<dbReference type="Pfam" id="PF00067">
    <property type="entry name" value="p450"/>
    <property type="match status" value="1"/>
</dbReference>
<dbReference type="PANTHER" id="PTHR24305">
    <property type="entry name" value="CYTOCHROME P450"/>
    <property type="match status" value="1"/>
</dbReference>
<evidence type="ECO:0000256" key="6">
    <source>
        <dbReference type="RuleBase" id="RU000461"/>
    </source>
</evidence>
<organism evidence="8 9">
    <name type="scientific">Aspergillus keveii</name>
    <dbReference type="NCBI Taxonomy" id="714993"/>
    <lineage>
        <taxon>Eukaryota</taxon>
        <taxon>Fungi</taxon>
        <taxon>Dikarya</taxon>
        <taxon>Ascomycota</taxon>
        <taxon>Pezizomycotina</taxon>
        <taxon>Eurotiomycetes</taxon>
        <taxon>Eurotiomycetidae</taxon>
        <taxon>Eurotiales</taxon>
        <taxon>Aspergillaceae</taxon>
        <taxon>Aspergillus</taxon>
        <taxon>Aspergillus subgen. Nidulantes</taxon>
    </lineage>
</organism>
<keyword evidence="4 6" id="KW-0560">Oxidoreductase</keyword>
<comment type="caution">
    <text evidence="8">The sequence shown here is derived from an EMBL/GenBank/DDBJ whole genome shotgun (WGS) entry which is preliminary data.</text>
</comment>
<evidence type="ECO:0000256" key="2">
    <source>
        <dbReference type="ARBA" id="ARBA00010617"/>
    </source>
</evidence>
<dbReference type="InterPro" id="IPR017972">
    <property type="entry name" value="Cyt_P450_CS"/>
</dbReference>
<keyword evidence="9" id="KW-1185">Reference proteome</keyword>
<evidence type="ECO:0000256" key="4">
    <source>
        <dbReference type="ARBA" id="ARBA00023002"/>
    </source>
</evidence>
<dbReference type="SUPFAM" id="SSF48264">
    <property type="entry name" value="Cytochrome P450"/>
    <property type="match status" value="1"/>
</dbReference>
<name>A0ABR4GIX1_9EURO</name>
<accession>A0ABR4GIX1</accession>
<dbReference type="EMBL" id="JBFTWV010000010">
    <property type="protein sequence ID" value="KAL2799010.1"/>
    <property type="molecule type" value="Genomic_DNA"/>
</dbReference>
<dbReference type="InterPro" id="IPR001128">
    <property type="entry name" value="Cyt_P450"/>
</dbReference>
<feature type="transmembrane region" description="Helical" evidence="7">
    <location>
        <begin position="6"/>
        <end position="29"/>
    </location>
</feature>
<dbReference type="InterPro" id="IPR002401">
    <property type="entry name" value="Cyt_P450_E_grp-I"/>
</dbReference>
<keyword evidence="7" id="KW-1133">Transmembrane helix</keyword>
<evidence type="ECO:0000313" key="9">
    <source>
        <dbReference type="Proteomes" id="UP001610563"/>
    </source>
</evidence>
<comment type="cofactor">
    <cofactor evidence="1">
        <name>heme</name>
        <dbReference type="ChEBI" id="CHEBI:30413"/>
    </cofactor>
</comment>
<keyword evidence="6" id="KW-0503">Monooxygenase</keyword>